<dbReference type="OrthoDB" id="5904978at2"/>
<feature type="transmembrane region" description="Helical" evidence="2">
    <location>
        <begin position="129"/>
        <end position="148"/>
    </location>
</feature>
<dbReference type="AlphaFoldDB" id="A0A1S2CRM1"/>
<organism evidence="4 5">
    <name type="scientific">Aeromonas sobria</name>
    <dbReference type="NCBI Taxonomy" id="646"/>
    <lineage>
        <taxon>Bacteria</taxon>
        <taxon>Pseudomonadati</taxon>
        <taxon>Pseudomonadota</taxon>
        <taxon>Gammaproteobacteria</taxon>
        <taxon>Aeromonadales</taxon>
        <taxon>Aeromonadaceae</taxon>
        <taxon>Aeromonas</taxon>
    </lineage>
</organism>
<dbReference type="Proteomes" id="UP000179934">
    <property type="component" value="Unassembled WGS sequence"/>
</dbReference>
<dbReference type="InterPro" id="IPR036388">
    <property type="entry name" value="WH-like_DNA-bd_sf"/>
</dbReference>
<keyword evidence="2" id="KW-0812">Transmembrane</keyword>
<feature type="domain" description="OmpR/PhoB-type" evidence="3">
    <location>
        <begin position="16"/>
        <end position="92"/>
    </location>
</feature>
<dbReference type="Gene3D" id="1.10.10.10">
    <property type="entry name" value="Winged helix-like DNA-binding domain superfamily/Winged helix DNA-binding domain"/>
    <property type="match status" value="1"/>
</dbReference>
<dbReference type="InterPro" id="IPR001867">
    <property type="entry name" value="OmpR/PhoB-type_DNA-bd"/>
</dbReference>
<keyword evidence="1" id="KW-0238">DNA-binding</keyword>
<protein>
    <recommendedName>
        <fullName evidence="3">OmpR/PhoB-type domain-containing protein</fullName>
    </recommendedName>
</protein>
<evidence type="ECO:0000313" key="5">
    <source>
        <dbReference type="Proteomes" id="UP000179934"/>
    </source>
</evidence>
<dbReference type="GO" id="GO:0000160">
    <property type="term" value="P:phosphorelay signal transduction system"/>
    <property type="evidence" value="ECO:0007669"/>
    <property type="project" value="InterPro"/>
</dbReference>
<accession>A0A1S2CRM1</accession>
<keyword evidence="2" id="KW-0472">Membrane</keyword>
<dbReference type="EMBL" id="MKFU01000033">
    <property type="protein sequence ID" value="OHY90343.1"/>
    <property type="molecule type" value="Genomic_DNA"/>
</dbReference>
<keyword evidence="2" id="KW-1133">Transmembrane helix</keyword>
<dbReference type="RefSeq" id="WP_042021553.1">
    <property type="nucleotide sequence ID" value="NZ_CDBW01000026.1"/>
</dbReference>
<gene>
    <name evidence="4" type="ORF">BJD16_19375</name>
</gene>
<dbReference type="GO" id="GO:0003677">
    <property type="term" value="F:DNA binding"/>
    <property type="evidence" value="ECO:0007669"/>
    <property type="project" value="UniProtKB-KW"/>
</dbReference>
<dbReference type="GO" id="GO:0006355">
    <property type="term" value="P:regulation of DNA-templated transcription"/>
    <property type="evidence" value="ECO:0007669"/>
    <property type="project" value="InterPro"/>
</dbReference>
<evidence type="ECO:0000259" key="3">
    <source>
        <dbReference type="SMART" id="SM00862"/>
    </source>
</evidence>
<comment type="caution">
    <text evidence="4">The sequence shown here is derived from an EMBL/GenBank/DDBJ whole genome shotgun (WGS) entry which is preliminary data.</text>
</comment>
<evidence type="ECO:0000256" key="1">
    <source>
        <dbReference type="ARBA" id="ARBA00023125"/>
    </source>
</evidence>
<dbReference type="STRING" id="646.BJD16_19375"/>
<sequence>MKKIVFDKFSRTLSRDEVKKKIGNKDALVLEFLFISGPGGATKSDILAYAWQGLVVTDASLSKSISTLRSVLTELNPDEDIIITIPRVGYKIDQDKISLPNSIKDDSFSIENAELKVEKFKPKKSLIKNLTKVIISMISITLFILYTYELVVSAPYVKQNFMSSLLVKETLNNKNIILSPRGVDKSHFINKIAKINCECLFMLYSNDRNDFFSIYLTKEGRAINVVLKKGEDFNVEDFIRTEVKIGSGDLHD</sequence>
<evidence type="ECO:0000313" key="4">
    <source>
        <dbReference type="EMBL" id="OHY90343.1"/>
    </source>
</evidence>
<evidence type="ECO:0000256" key="2">
    <source>
        <dbReference type="SAM" id="Phobius"/>
    </source>
</evidence>
<dbReference type="SUPFAM" id="SSF46894">
    <property type="entry name" value="C-terminal effector domain of the bipartite response regulators"/>
    <property type="match status" value="1"/>
</dbReference>
<proteinExistence type="predicted"/>
<dbReference type="SMART" id="SM00862">
    <property type="entry name" value="Trans_reg_C"/>
    <property type="match status" value="1"/>
</dbReference>
<name>A0A1S2CRM1_AERSO</name>
<dbReference type="InterPro" id="IPR016032">
    <property type="entry name" value="Sig_transdc_resp-reg_C-effctor"/>
</dbReference>
<dbReference type="GeneID" id="58922872"/>
<reference evidence="4 5" key="1">
    <citation type="submission" date="2016-09" db="EMBL/GenBank/DDBJ databases">
        <title>Draft Genome Sequence of Aeromonas sobria Strain 08005, Isolated from Sick Rana catesbeiana.</title>
        <authorList>
            <person name="Yang Q."/>
        </authorList>
    </citation>
    <scope>NUCLEOTIDE SEQUENCE [LARGE SCALE GENOMIC DNA]</scope>
    <source>
        <strain evidence="4 5">08005</strain>
    </source>
</reference>